<evidence type="ECO:0000256" key="8">
    <source>
        <dbReference type="RuleBase" id="RU003993"/>
    </source>
</evidence>
<dbReference type="NCBIfam" id="TIGR02227">
    <property type="entry name" value="sigpep_I_bact"/>
    <property type="match status" value="1"/>
</dbReference>
<dbReference type="InterPro" id="IPR019757">
    <property type="entry name" value="Pept_S26A_signal_pept_1_Lys-AS"/>
</dbReference>
<comment type="subcellular location">
    <subcellularLocation>
        <location evidence="9">Membrane</location>
        <topology evidence="9">Single-pass type II membrane protein</topology>
    </subcellularLocation>
</comment>
<keyword evidence="5 8" id="KW-0645">Protease</keyword>
<keyword evidence="8" id="KW-1133">Transmembrane helix</keyword>
<evidence type="ECO:0000313" key="11">
    <source>
        <dbReference type="EMBL" id="QGY40147.1"/>
    </source>
</evidence>
<dbReference type="Proteomes" id="UP000428328">
    <property type="component" value="Chromosome"/>
</dbReference>
<reference evidence="11 12" key="1">
    <citation type="submission" date="2019-11" db="EMBL/GenBank/DDBJ databases">
        <authorList>
            <person name="Zheng R.K."/>
            <person name="Sun C.M."/>
        </authorList>
    </citation>
    <scope>NUCLEOTIDE SEQUENCE [LARGE SCALE GENOMIC DNA]</scope>
    <source>
        <strain evidence="11 12">SRB007</strain>
    </source>
</reference>
<dbReference type="PROSITE" id="PS00501">
    <property type="entry name" value="SPASE_I_1"/>
    <property type="match status" value="1"/>
</dbReference>
<feature type="active site" evidence="7">
    <location>
        <position position="131"/>
    </location>
</feature>
<keyword evidence="6 8" id="KW-0378">Hydrolase</keyword>
<accession>A0A6I6JIZ8</accession>
<evidence type="ECO:0000256" key="6">
    <source>
        <dbReference type="ARBA" id="ARBA00022801"/>
    </source>
</evidence>
<feature type="domain" description="Peptidase S26" evidence="10">
    <location>
        <begin position="112"/>
        <end position="258"/>
    </location>
</feature>
<organism evidence="11 12">
    <name type="scientific">Pseudodesulfovibrio cashew</name>
    <dbReference type="NCBI Taxonomy" id="2678688"/>
    <lineage>
        <taxon>Bacteria</taxon>
        <taxon>Pseudomonadati</taxon>
        <taxon>Thermodesulfobacteriota</taxon>
        <taxon>Desulfovibrionia</taxon>
        <taxon>Desulfovibrionales</taxon>
        <taxon>Desulfovibrionaceae</taxon>
    </lineage>
</organism>
<dbReference type="InterPro" id="IPR019533">
    <property type="entry name" value="Peptidase_S26"/>
</dbReference>
<dbReference type="GO" id="GO:0009003">
    <property type="term" value="F:signal peptidase activity"/>
    <property type="evidence" value="ECO:0007669"/>
    <property type="project" value="UniProtKB-EC"/>
</dbReference>
<keyword evidence="12" id="KW-1185">Reference proteome</keyword>
<gene>
    <name evidence="11" type="primary">lepB</name>
    <name evidence="11" type="ORF">GM415_08405</name>
</gene>
<dbReference type="PANTHER" id="PTHR43390:SF1">
    <property type="entry name" value="CHLOROPLAST PROCESSING PEPTIDASE"/>
    <property type="match status" value="1"/>
</dbReference>
<evidence type="ECO:0000256" key="3">
    <source>
        <dbReference type="ARBA" id="ARBA00013208"/>
    </source>
</evidence>
<evidence type="ECO:0000256" key="5">
    <source>
        <dbReference type="ARBA" id="ARBA00022670"/>
    </source>
</evidence>
<feature type="transmembrane region" description="Helical" evidence="8">
    <location>
        <begin position="46"/>
        <end position="75"/>
    </location>
</feature>
<feature type="transmembrane region" description="Helical" evidence="8">
    <location>
        <begin position="96"/>
        <end position="117"/>
    </location>
</feature>
<evidence type="ECO:0000256" key="9">
    <source>
        <dbReference type="RuleBase" id="RU362042"/>
    </source>
</evidence>
<dbReference type="EMBL" id="CP046400">
    <property type="protein sequence ID" value="QGY40147.1"/>
    <property type="molecule type" value="Genomic_DNA"/>
</dbReference>
<feature type="active site" evidence="7">
    <location>
        <position position="172"/>
    </location>
</feature>
<dbReference type="PRINTS" id="PR00727">
    <property type="entry name" value="LEADERPTASE"/>
</dbReference>
<comment type="catalytic activity">
    <reaction evidence="1 8">
        <text>Cleavage of hydrophobic, N-terminal signal or leader sequences from secreted and periplasmic proteins.</text>
        <dbReference type="EC" id="3.4.21.89"/>
    </reaction>
</comment>
<evidence type="ECO:0000256" key="7">
    <source>
        <dbReference type="PIRSR" id="PIRSR600223-1"/>
    </source>
</evidence>
<dbReference type="KEGG" id="psel:GM415_08405"/>
<dbReference type="CDD" id="cd06530">
    <property type="entry name" value="S26_SPase_I"/>
    <property type="match status" value="1"/>
</dbReference>
<name>A0A6I6JIZ8_9BACT</name>
<proteinExistence type="inferred from homology"/>
<keyword evidence="8" id="KW-0472">Membrane</keyword>
<dbReference type="EC" id="3.4.21.89" evidence="3 8"/>
<dbReference type="GO" id="GO:0006465">
    <property type="term" value="P:signal peptide processing"/>
    <property type="evidence" value="ECO:0007669"/>
    <property type="project" value="InterPro"/>
</dbReference>
<protein>
    <recommendedName>
        <fullName evidence="4 8">Signal peptidase I</fullName>
        <ecNumber evidence="3 8">3.4.21.89</ecNumber>
    </recommendedName>
</protein>
<dbReference type="GO" id="GO:0004252">
    <property type="term" value="F:serine-type endopeptidase activity"/>
    <property type="evidence" value="ECO:0007669"/>
    <property type="project" value="InterPro"/>
</dbReference>
<dbReference type="Pfam" id="PF10502">
    <property type="entry name" value="Peptidase_S26"/>
    <property type="match status" value="1"/>
</dbReference>
<sequence length="276" mass="30430">MVENGSSNPRRPWLAALLSLVCTGLGQVYAGPWKRGVTFLAVEAVIGTAVFACLGTMTGLVAGMSVLVVFNIYVAADAFLVARRAGEYRLGPWNRWWVYGLVVAVGLGLGSALDAVVSARSYETYRVPSESMVPTLLVGDHFMAEVLAEDEPLSRGDVVVFLEKRSGRHFVKRVIGLPGETVSMRDKTVHINGGRLDEPYARHISPVNLPVRDTFGAIPLGPDEYFVMGDNREESHDSRWLGPVKRSVMEGRAKYIYFPGGRENPDWTSRWGMEVR</sequence>
<dbReference type="InterPro" id="IPR019756">
    <property type="entry name" value="Pept_S26A_signal_pept_1_Ser-AS"/>
</dbReference>
<dbReference type="PROSITE" id="PS00761">
    <property type="entry name" value="SPASE_I_3"/>
    <property type="match status" value="1"/>
</dbReference>
<evidence type="ECO:0000259" key="10">
    <source>
        <dbReference type="Pfam" id="PF10502"/>
    </source>
</evidence>
<comment type="caution">
    <text evidence="9">Lacks conserved residue(s) required for the propagation of feature annotation.</text>
</comment>
<dbReference type="InterPro" id="IPR036286">
    <property type="entry name" value="LexA/Signal_pep-like_sf"/>
</dbReference>
<dbReference type="PANTHER" id="PTHR43390">
    <property type="entry name" value="SIGNAL PEPTIDASE I"/>
    <property type="match status" value="1"/>
</dbReference>
<dbReference type="SUPFAM" id="SSF51306">
    <property type="entry name" value="LexA/Signal peptidase"/>
    <property type="match status" value="1"/>
</dbReference>
<evidence type="ECO:0000313" key="12">
    <source>
        <dbReference type="Proteomes" id="UP000428328"/>
    </source>
</evidence>
<dbReference type="RefSeq" id="WP_158947370.1">
    <property type="nucleotide sequence ID" value="NZ_CP046400.1"/>
</dbReference>
<dbReference type="InterPro" id="IPR000223">
    <property type="entry name" value="Pept_S26A_signal_pept_1"/>
</dbReference>
<dbReference type="InterPro" id="IPR019758">
    <property type="entry name" value="Pept_S26A_signal_pept_1_CS"/>
</dbReference>
<keyword evidence="8" id="KW-0812">Transmembrane</keyword>
<dbReference type="AlphaFoldDB" id="A0A6I6JIZ8"/>
<evidence type="ECO:0000256" key="2">
    <source>
        <dbReference type="ARBA" id="ARBA00009370"/>
    </source>
</evidence>
<dbReference type="PROSITE" id="PS00760">
    <property type="entry name" value="SPASE_I_2"/>
    <property type="match status" value="1"/>
</dbReference>
<evidence type="ECO:0000256" key="4">
    <source>
        <dbReference type="ARBA" id="ARBA00019232"/>
    </source>
</evidence>
<dbReference type="GO" id="GO:0016020">
    <property type="term" value="C:membrane"/>
    <property type="evidence" value="ECO:0007669"/>
    <property type="project" value="UniProtKB-SubCell"/>
</dbReference>
<comment type="similarity">
    <text evidence="2 9">Belongs to the peptidase S26 family.</text>
</comment>
<evidence type="ECO:0000256" key="1">
    <source>
        <dbReference type="ARBA" id="ARBA00000677"/>
    </source>
</evidence>
<dbReference type="Gene3D" id="2.10.109.10">
    <property type="entry name" value="Umud Fragment, subunit A"/>
    <property type="match status" value="1"/>
</dbReference>